<sequence>MSIVDDAIAGDVRAYATQVRAALADLGQDQVDDLTDGLEANLTDTLADERRAHGGSLVEEFGEPGAYAAELRTAAGLAPVPHREGSVRAALLSPWRALRELDRAALAQLRATRWFPGLEDLLVALRSAWWVLRGWALAHLLLQVLGAEPTSSFWLPSTLGGWVLLVLCVVASAQWGRGRWRTGPRWQRPLMIVSGLLAVASLVLLLTLPSSQRYDLEYARTVADAPPADGIVVDGEYAHNLFVYDAQGRPVEGAQVFDQAGRPVTTEPDGGTLWMQQQFWPEGADAPLHHVGVAGPNGETRWNVFPLYSLPADAWTYDDETQRDVPGDDAADQVRAPSWPFASAAPVTVWGAVTPGGQVEDGPTPTPTPTPDASPDPASELPADPAADLAPGAEPTAGDAPVPQVPTP</sequence>
<keyword evidence="2" id="KW-0812">Transmembrane</keyword>
<feature type="compositionally biased region" description="Low complexity" evidence="1">
    <location>
        <begin position="375"/>
        <end position="395"/>
    </location>
</feature>
<organism evidence="3 4">
    <name type="scientific">Cellulomonas wangsupingiae</name>
    <dbReference type="NCBI Taxonomy" id="2968085"/>
    <lineage>
        <taxon>Bacteria</taxon>
        <taxon>Bacillati</taxon>
        <taxon>Actinomycetota</taxon>
        <taxon>Actinomycetes</taxon>
        <taxon>Micrococcales</taxon>
        <taxon>Cellulomonadaceae</taxon>
        <taxon>Cellulomonas</taxon>
    </lineage>
</organism>
<dbReference type="Proteomes" id="UP001317322">
    <property type="component" value="Chromosome"/>
</dbReference>
<feature type="transmembrane region" description="Helical" evidence="2">
    <location>
        <begin position="188"/>
        <end position="208"/>
    </location>
</feature>
<keyword evidence="4" id="KW-1185">Reference proteome</keyword>
<feature type="transmembrane region" description="Helical" evidence="2">
    <location>
        <begin position="153"/>
        <end position="176"/>
    </location>
</feature>
<evidence type="ECO:0000256" key="2">
    <source>
        <dbReference type="SAM" id="Phobius"/>
    </source>
</evidence>
<evidence type="ECO:0000256" key="1">
    <source>
        <dbReference type="SAM" id="MobiDB-lite"/>
    </source>
</evidence>
<feature type="region of interest" description="Disordered" evidence="1">
    <location>
        <begin position="352"/>
        <end position="408"/>
    </location>
</feature>
<keyword evidence="2" id="KW-1133">Transmembrane helix</keyword>
<evidence type="ECO:0000313" key="3">
    <source>
        <dbReference type="EMBL" id="UUI66037.1"/>
    </source>
</evidence>
<reference evidence="3 4" key="1">
    <citation type="submission" date="2022-07" db="EMBL/GenBank/DDBJ databases">
        <title>Novel species in genus cellulomonas.</title>
        <authorList>
            <person name="Ye L."/>
        </authorList>
    </citation>
    <scope>NUCLEOTIDE SEQUENCE [LARGE SCALE GENOMIC DNA]</scope>
    <source>
        <strain evidence="4">zg-Y908</strain>
    </source>
</reference>
<gene>
    <name evidence="3" type="ORF">NP075_04715</name>
</gene>
<dbReference type="EMBL" id="CP101989">
    <property type="protein sequence ID" value="UUI66037.1"/>
    <property type="molecule type" value="Genomic_DNA"/>
</dbReference>
<proteinExistence type="predicted"/>
<dbReference type="RefSeq" id="WP_227564154.1">
    <property type="nucleotide sequence ID" value="NZ_CP101989.1"/>
</dbReference>
<name>A0ABY5KA88_9CELL</name>
<evidence type="ECO:0000313" key="4">
    <source>
        <dbReference type="Proteomes" id="UP001317322"/>
    </source>
</evidence>
<protein>
    <submittedName>
        <fullName evidence="3">Uncharacterized protein</fullName>
    </submittedName>
</protein>
<accession>A0ABY5KA88</accession>
<feature type="compositionally biased region" description="Pro residues" evidence="1">
    <location>
        <begin position="364"/>
        <end position="374"/>
    </location>
</feature>
<keyword evidence="2" id="KW-0472">Membrane</keyword>